<dbReference type="Pfam" id="PF03091">
    <property type="entry name" value="CutA1"/>
    <property type="match status" value="1"/>
</dbReference>
<dbReference type="AlphaFoldDB" id="U3BL76"/>
<gene>
    <name evidence="2" type="ORF">VPR01S_07_01580</name>
</gene>
<organism evidence="2 3">
    <name type="scientific">Vibrio proteolyticus NBRC 13287</name>
    <dbReference type="NCBI Taxonomy" id="1219065"/>
    <lineage>
        <taxon>Bacteria</taxon>
        <taxon>Pseudomonadati</taxon>
        <taxon>Pseudomonadota</taxon>
        <taxon>Gammaproteobacteria</taxon>
        <taxon>Vibrionales</taxon>
        <taxon>Vibrionaceae</taxon>
        <taxon>Vibrio</taxon>
    </lineage>
</organism>
<dbReference type="eggNOG" id="COG1324">
    <property type="taxonomic scope" value="Bacteria"/>
</dbReference>
<sequence>MKMESEKFCIVLTTVNNHQNADQIIESLLRHQLAACIQTIPINSHYVWEGAVCRDDEILMVIKTRCACYEALEREVLAVHEYEVPQIVQVPIIDGFNPYLSWLQANTQV</sequence>
<comment type="similarity">
    <text evidence="1">Belongs to the CutA family.</text>
</comment>
<dbReference type="STRING" id="1219065.VPR01S_07_01580"/>
<dbReference type="GO" id="GO:0005507">
    <property type="term" value="F:copper ion binding"/>
    <property type="evidence" value="ECO:0007669"/>
    <property type="project" value="TreeGrafter"/>
</dbReference>
<keyword evidence="3" id="KW-1185">Reference proteome</keyword>
<dbReference type="InterPro" id="IPR011322">
    <property type="entry name" value="N-reg_PII-like_a/b"/>
</dbReference>
<dbReference type="GO" id="GO:0010038">
    <property type="term" value="P:response to metal ion"/>
    <property type="evidence" value="ECO:0007669"/>
    <property type="project" value="InterPro"/>
</dbReference>
<name>U3BL76_VIBPR</name>
<dbReference type="PANTHER" id="PTHR23419:SF8">
    <property type="entry name" value="FI09726P"/>
    <property type="match status" value="1"/>
</dbReference>
<dbReference type="SUPFAM" id="SSF54913">
    <property type="entry name" value="GlnB-like"/>
    <property type="match status" value="1"/>
</dbReference>
<dbReference type="Gene3D" id="3.30.70.120">
    <property type="match status" value="1"/>
</dbReference>
<dbReference type="Proteomes" id="UP000016570">
    <property type="component" value="Unassembled WGS sequence"/>
</dbReference>
<dbReference type="PANTHER" id="PTHR23419">
    <property type="entry name" value="DIVALENT CATION TOLERANCE CUTA-RELATED"/>
    <property type="match status" value="1"/>
</dbReference>
<dbReference type="InterPro" id="IPR004323">
    <property type="entry name" value="Ion_tolerance_CutA"/>
</dbReference>
<proteinExistence type="inferred from homology"/>
<protein>
    <submittedName>
        <fullName evidence="2">Putative divalent-cation tolerance protein</fullName>
    </submittedName>
</protein>
<evidence type="ECO:0000313" key="2">
    <source>
        <dbReference type="EMBL" id="GAD67358.1"/>
    </source>
</evidence>
<evidence type="ECO:0000313" key="3">
    <source>
        <dbReference type="Proteomes" id="UP000016570"/>
    </source>
</evidence>
<reference evidence="2 3" key="1">
    <citation type="submission" date="2013-09" db="EMBL/GenBank/DDBJ databases">
        <title>Whole genome shotgun sequence of Vibrio proteolyticus NBRC 13287.</title>
        <authorList>
            <person name="Isaki S."/>
            <person name="Hosoyama A."/>
            <person name="Numata M."/>
            <person name="Hashimoto M."/>
            <person name="Hosoyama Y."/>
            <person name="Tsuchikane K."/>
            <person name="Noguchi M."/>
            <person name="Hirakata S."/>
            <person name="Ichikawa N."/>
            <person name="Ohji S."/>
            <person name="Yamazoe A."/>
            <person name="Fujita N."/>
        </authorList>
    </citation>
    <scope>NUCLEOTIDE SEQUENCE [LARGE SCALE GENOMIC DNA]</scope>
    <source>
        <strain evidence="2 3">NBRC 13287</strain>
    </source>
</reference>
<comment type="caution">
    <text evidence="2">The sequence shown here is derived from an EMBL/GenBank/DDBJ whole genome shotgun (WGS) entry which is preliminary data.</text>
</comment>
<accession>U3BL76</accession>
<dbReference type="EMBL" id="BATJ01000007">
    <property type="protein sequence ID" value="GAD67358.1"/>
    <property type="molecule type" value="Genomic_DNA"/>
</dbReference>
<dbReference type="InterPro" id="IPR015867">
    <property type="entry name" value="N-reg_PII/ATP_PRibTrfase_C"/>
</dbReference>
<evidence type="ECO:0000256" key="1">
    <source>
        <dbReference type="ARBA" id="ARBA00010169"/>
    </source>
</evidence>